<sequence>MTTTITTNSYPHLTCQFPTIQRHRTCPTRHCFLPRTCAPVTRKLKLVVAAAAAETSRAMKAAEDGVLKKGIAEFYDESSGVWEDLWGDHMHHGFYDPDSTVDVSCHRAAQIRMIDEALRFAGVSGWFLSLIHSLLCNQQGASSNF</sequence>
<dbReference type="EMBL" id="LRBV02000009">
    <property type="status" value="NOT_ANNOTATED_CDS"/>
    <property type="molecule type" value="Genomic_DNA"/>
</dbReference>
<dbReference type="EnsemblPlants" id="QL09p020572:mrna">
    <property type="protein sequence ID" value="QL09p020572:mrna:CDS:1"/>
    <property type="gene ID" value="QL09p020572"/>
</dbReference>
<dbReference type="GO" id="GO:0008168">
    <property type="term" value="F:methyltransferase activity"/>
    <property type="evidence" value="ECO:0007669"/>
    <property type="project" value="UniProtKB-KW"/>
</dbReference>
<reference evidence="5" key="2">
    <citation type="submission" date="2021-01" db="UniProtKB">
        <authorList>
            <consortium name="EnsemblPlants"/>
        </authorList>
    </citation>
    <scope>IDENTIFICATION</scope>
</reference>
<dbReference type="Proteomes" id="UP000594261">
    <property type="component" value="Chromosome 9"/>
</dbReference>
<keyword evidence="2 4" id="KW-0808">Transferase</keyword>
<name>A0A7N2MIJ3_QUELO</name>
<reference evidence="5 6" key="1">
    <citation type="journal article" date="2016" name="G3 (Bethesda)">
        <title>First Draft Assembly and Annotation of the Genome of a California Endemic Oak Quercus lobata Nee (Fagaceae).</title>
        <authorList>
            <person name="Sork V.L."/>
            <person name="Fitz-Gibbon S.T."/>
            <person name="Puiu D."/>
            <person name="Crepeau M."/>
            <person name="Gugger P.F."/>
            <person name="Sherman R."/>
            <person name="Stevens K."/>
            <person name="Langley C.H."/>
            <person name="Pellegrini M."/>
            <person name="Salzberg S.L."/>
        </authorList>
    </citation>
    <scope>NUCLEOTIDE SEQUENCE [LARGE SCALE GENOMIC DNA]</scope>
    <source>
        <strain evidence="5 6">cv. SW786</strain>
    </source>
</reference>
<dbReference type="PROSITE" id="PS51581">
    <property type="entry name" value="SAM_GTMT"/>
    <property type="match status" value="1"/>
</dbReference>
<comment type="caution">
    <text evidence="4">Lacks conserved residue(s) required for the propagation of feature annotation.</text>
</comment>
<protein>
    <submittedName>
        <fullName evidence="5">Uncharacterized protein</fullName>
    </submittedName>
</protein>
<keyword evidence="1 4" id="KW-0489">Methyltransferase</keyword>
<dbReference type="AlphaFoldDB" id="A0A7N2MIJ3"/>
<evidence type="ECO:0000313" key="6">
    <source>
        <dbReference type="Proteomes" id="UP000594261"/>
    </source>
</evidence>
<evidence type="ECO:0000313" key="5">
    <source>
        <dbReference type="EnsemblPlants" id="QL09p020572:mrna:CDS:1"/>
    </source>
</evidence>
<comment type="similarity">
    <text evidence="4">Belongs to the class I-like SAM-binding methyltransferase superfamily. gTMT family.</text>
</comment>
<keyword evidence="6" id="KW-1185">Reference proteome</keyword>
<accession>A0A7N2MIJ3</accession>
<dbReference type="GO" id="GO:0032259">
    <property type="term" value="P:methylation"/>
    <property type="evidence" value="ECO:0007669"/>
    <property type="project" value="UniProtKB-UniRule"/>
</dbReference>
<evidence type="ECO:0000256" key="1">
    <source>
        <dbReference type="ARBA" id="ARBA00022603"/>
    </source>
</evidence>
<dbReference type="InterPro" id="IPR025774">
    <property type="entry name" value="PiNMT-like"/>
</dbReference>
<organism evidence="5 6">
    <name type="scientific">Quercus lobata</name>
    <name type="common">Valley oak</name>
    <dbReference type="NCBI Taxonomy" id="97700"/>
    <lineage>
        <taxon>Eukaryota</taxon>
        <taxon>Viridiplantae</taxon>
        <taxon>Streptophyta</taxon>
        <taxon>Embryophyta</taxon>
        <taxon>Tracheophyta</taxon>
        <taxon>Spermatophyta</taxon>
        <taxon>Magnoliopsida</taxon>
        <taxon>eudicotyledons</taxon>
        <taxon>Gunneridae</taxon>
        <taxon>Pentapetalae</taxon>
        <taxon>rosids</taxon>
        <taxon>fabids</taxon>
        <taxon>Fagales</taxon>
        <taxon>Fagaceae</taxon>
        <taxon>Quercus</taxon>
    </lineage>
</organism>
<evidence type="ECO:0000256" key="2">
    <source>
        <dbReference type="ARBA" id="ARBA00022679"/>
    </source>
</evidence>
<evidence type="ECO:0000256" key="4">
    <source>
        <dbReference type="PROSITE-ProRule" id="PRU00914"/>
    </source>
</evidence>
<dbReference type="Gramene" id="QL09p020572:mrna">
    <property type="protein sequence ID" value="QL09p020572:mrna:CDS:1"/>
    <property type="gene ID" value="QL09p020572"/>
</dbReference>
<proteinExistence type="inferred from homology"/>
<evidence type="ECO:0000256" key="3">
    <source>
        <dbReference type="ARBA" id="ARBA00022691"/>
    </source>
</evidence>
<dbReference type="InParanoid" id="A0A7N2MIJ3"/>
<keyword evidence="3 4" id="KW-0949">S-adenosyl-L-methionine</keyword>